<keyword evidence="2" id="KW-1185">Reference proteome</keyword>
<sequence>MKTTDYAQALHKEIDQTPTEHLAALLNIVHTFRESVSLKSPLASVEKGLQEALTGEGEDISTLWDGIDVD</sequence>
<organism evidence="1 2">
    <name type="scientific">Catenovulum sediminis</name>
    <dbReference type="NCBI Taxonomy" id="1740262"/>
    <lineage>
        <taxon>Bacteria</taxon>
        <taxon>Pseudomonadati</taxon>
        <taxon>Pseudomonadota</taxon>
        <taxon>Gammaproteobacteria</taxon>
        <taxon>Alteromonadales</taxon>
        <taxon>Alteromonadaceae</taxon>
        <taxon>Catenovulum</taxon>
    </lineage>
</organism>
<reference evidence="1 2" key="1">
    <citation type="submission" date="2024-06" db="EMBL/GenBank/DDBJ databases">
        <authorList>
            <person name="Chen R.Y."/>
        </authorList>
    </citation>
    <scope>NUCLEOTIDE SEQUENCE [LARGE SCALE GENOMIC DNA]</scope>
    <source>
        <strain evidence="1 2">D2</strain>
    </source>
</reference>
<dbReference type="Proteomes" id="UP001467690">
    <property type="component" value="Unassembled WGS sequence"/>
</dbReference>
<proteinExistence type="predicted"/>
<gene>
    <name evidence="1" type="ORF">ABS311_21320</name>
</gene>
<dbReference type="RefSeq" id="WP_350403467.1">
    <property type="nucleotide sequence ID" value="NZ_JBELOE010000302.1"/>
</dbReference>
<protein>
    <submittedName>
        <fullName evidence="1">Uncharacterized protein</fullName>
    </submittedName>
</protein>
<comment type="caution">
    <text evidence="1">The sequence shown here is derived from an EMBL/GenBank/DDBJ whole genome shotgun (WGS) entry which is preliminary data.</text>
</comment>
<name>A0ABV1RNY1_9ALTE</name>
<evidence type="ECO:0000313" key="2">
    <source>
        <dbReference type="Proteomes" id="UP001467690"/>
    </source>
</evidence>
<dbReference type="EMBL" id="JBELOE010000302">
    <property type="protein sequence ID" value="MER2494420.1"/>
    <property type="molecule type" value="Genomic_DNA"/>
</dbReference>
<accession>A0ABV1RNY1</accession>
<evidence type="ECO:0000313" key="1">
    <source>
        <dbReference type="EMBL" id="MER2494420.1"/>
    </source>
</evidence>